<accession>A0A9X2ENH8</accession>
<name>A0A9X2ENH8_9SPHN</name>
<organism evidence="2 3">
    <name type="scientific">Sphingomicrobium sediminis</name>
    <dbReference type="NCBI Taxonomy" id="2950949"/>
    <lineage>
        <taxon>Bacteria</taxon>
        <taxon>Pseudomonadati</taxon>
        <taxon>Pseudomonadota</taxon>
        <taxon>Alphaproteobacteria</taxon>
        <taxon>Sphingomonadales</taxon>
        <taxon>Sphingomonadaceae</taxon>
        <taxon>Sphingomicrobium</taxon>
    </lineage>
</organism>
<reference evidence="2" key="1">
    <citation type="submission" date="2022-06" db="EMBL/GenBank/DDBJ databases">
        <title>Sphingomicrobium sedimins sp. nov., a marine bacterium isolated from tidal flat.</title>
        <authorList>
            <person name="Kim C.-H."/>
            <person name="Yoo Y."/>
            <person name="Kim J.-J."/>
        </authorList>
    </citation>
    <scope>NUCLEOTIDE SEQUENCE</scope>
    <source>
        <strain evidence="2">GRR-S6-50</strain>
    </source>
</reference>
<dbReference type="InterPro" id="IPR013096">
    <property type="entry name" value="Cupin_2"/>
</dbReference>
<comment type="caution">
    <text evidence="2">The sequence shown here is derived from an EMBL/GenBank/DDBJ whole genome shotgun (WGS) entry which is preliminary data.</text>
</comment>
<feature type="domain" description="Cupin type-2" evidence="1">
    <location>
        <begin position="42"/>
        <end position="110"/>
    </location>
</feature>
<dbReference type="RefSeq" id="WP_252115346.1">
    <property type="nucleotide sequence ID" value="NZ_JAMSHT010000001.1"/>
</dbReference>
<dbReference type="Proteomes" id="UP001155128">
    <property type="component" value="Unassembled WGS sequence"/>
</dbReference>
<evidence type="ECO:0000259" key="1">
    <source>
        <dbReference type="Pfam" id="PF07883"/>
    </source>
</evidence>
<dbReference type="AlphaFoldDB" id="A0A9X2ENH8"/>
<sequence length="113" mass="12409">MLALLMTLAAAHPLPDPLAAGWQGEPVCEKLHEDAEQRVLRCSFPPGVGHERHYHDKHFGYALSGGRMRITDASGTREVDLATGSSYASDGTEWHEVVNVGETDVIYLIVEPR</sequence>
<dbReference type="Pfam" id="PF07883">
    <property type="entry name" value="Cupin_2"/>
    <property type="match status" value="1"/>
</dbReference>
<dbReference type="SUPFAM" id="SSF51182">
    <property type="entry name" value="RmlC-like cupins"/>
    <property type="match status" value="1"/>
</dbReference>
<proteinExistence type="predicted"/>
<evidence type="ECO:0000313" key="2">
    <source>
        <dbReference type="EMBL" id="MCM8558452.1"/>
    </source>
</evidence>
<evidence type="ECO:0000313" key="3">
    <source>
        <dbReference type="Proteomes" id="UP001155128"/>
    </source>
</evidence>
<gene>
    <name evidence="2" type="ORF">NDO55_11540</name>
</gene>
<keyword evidence="3" id="KW-1185">Reference proteome</keyword>
<dbReference type="InterPro" id="IPR011051">
    <property type="entry name" value="RmlC_Cupin_sf"/>
</dbReference>
<dbReference type="Gene3D" id="2.60.120.10">
    <property type="entry name" value="Jelly Rolls"/>
    <property type="match status" value="1"/>
</dbReference>
<protein>
    <submittedName>
        <fullName evidence="2">Cupin domain-containing protein</fullName>
    </submittedName>
</protein>
<dbReference type="EMBL" id="JAMSHT010000001">
    <property type="protein sequence ID" value="MCM8558452.1"/>
    <property type="molecule type" value="Genomic_DNA"/>
</dbReference>
<dbReference type="InterPro" id="IPR014710">
    <property type="entry name" value="RmlC-like_jellyroll"/>
</dbReference>